<name>A0ABW5PX96_9BACI</name>
<organism evidence="1 2">
    <name type="scientific">Oceanobacillus kapialis</name>
    <dbReference type="NCBI Taxonomy" id="481353"/>
    <lineage>
        <taxon>Bacteria</taxon>
        <taxon>Bacillati</taxon>
        <taxon>Bacillota</taxon>
        <taxon>Bacilli</taxon>
        <taxon>Bacillales</taxon>
        <taxon>Bacillaceae</taxon>
        <taxon>Oceanobacillus</taxon>
    </lineage>
</organism>
<reference evidence="2" key="1">
    <citation type="journal article" date="2019" name="Int. J. Syst. Evol. Microbiol.">
        <title>The Global Catalogue of Microorganisms (GCM) 10K type strain sequencing project: providing services to taxonomists for standard genome sequencing and annotation.</title>
        <authorList>
            <consortium name="The Broad Institute Genomics Platform"/>
            <consortium name="The Broad Institute Genome Sequencing Center for Infectious Disease"/>
            <person name="Wu L."/>
            <person name="Ma J."/>
        </authorList>
    </citation>
    <scope>NUCLEOTIDE SEQUENCE [LARGE SCALE GENOMIC DNA]</scope>
    <source>
        <strain evidence="2">TISTR 1858</strain>
    </source>
</reference>
<proteinExistence type="predicted"/>
<keyword evidence="2" id="KW-1185">Reference proteome</keyword>
<gene>
    <name evidence="1" type="ORF">ACFSUN_03025</name>
</gene>
<evidence type="ECO:0000313" key="2">
    <source>
        <dbReference type="Proteomes" id="UP001597451"/>
    </source>
</evidence>
<dbReference type="Proteomes" id="UP001597451">
    <property type="component" value="Unassembled WGS sequence"/>
</dbReference>
<sequence length="237" mass="26813">MKGMILDKPSSLDIEGSLASVEVLRENEPTKEDATADYLFIPDSESTLPINLEVPIFMEAGYFDLFHNQPQGYVYCELAASPIGQKWLAILEKDEAKKGVLRIHRDIDGKDAYPRICGDLFALVDVFGDVADLHVRTSTEQHLPTHVIALVKFVNGAMAHLEYTSADKEELYFDWSGFKTIIEFDSKELTSPPGTNHYFPLAYTVEHIVKAARKMNEERYAKWQELGRRMREGGVKA</sequence>
<dbReference type="EMBL" id="JBHUMX010000006">
    <property type="protein sequence ID" value="MFD2627765.1"/>
    <property type="molecule type" value="Genomic_DNA"/>
</dbReference>
<accession>A0ABW5PX96</accession>
<comment type="caution">
    <text evidence="1">The sequence shown here is derived from an EMBL/GenBank/DDBJ whole genome shotgun (WGS) entry which is preliminary data.</text>
</comment>
<protein>
    <submittedName>
        <fullName evidence="1">Uncharacterized protein</fullName>
    </submittedName>
</protein>
<dbReference type="RefSeq" id="WP_379560422.1">
    <property type="nucleotide sequence ID" value="NZ_CP085256.1"/>
</dbReference>
<evidence type="ECO:0000313" key="1">
    <source>
        <dbReference type="EMBL" id="MFD2627765.1"/>
    </source>
</evidence>